<evidence type="ECO:0000256" key="7">
    <source>
        <dbReference type="ARBA" id="ARBA00022432"/>
    </source>
</evidence>
<dbReference type="HAMAP" id="MF_00147_B">
    <property type="entry name" value="TIM_B"/>
    <property type="match status" value="1"/>
</dbReference>
<keyword evidence="8 12" id="KW-0963">Cytoplasm</keyword>
<evidence type="ECO:0000313" key="14">
    <source>
        <dbReference type="EMBL" id="QPJ66077.1"/>
    </source>
</evidence>
<feature type="binding site" evidence="12">
    <location>
        <position position="173"/>
    </location>
    <ligand>
        <name>substrate</name>
    </ligand>
</feature>
<comment type="subcellular location">
    <subcellularLocation>
        <location evidence="12 13">Cytoplasm</location>
    </subcellularLocation>
</comment>
<evidence type="ECO:0000256" key="1">
    <source>
        <dbReference type="ARBA" id="ARBA00000474"/>
    </source>
</evidence>
<dbReference type="AlphaFoldDB" id="A0A7T0C3V5"/>
<proteinExistence type="inferred from homology"/>
<evidence type="ECO:0000256" key="9">
    <source>
        <dbReference type="ARBA" id="ARBA00023152"/>
    </source>
</evidence>
<feature type="active site" description="Proton acceptor" evidence="12">
    <location>
        <position position="167"/>
    </location>
</feature>
<feature type="binding site" evidence="12">
    <location>
        <begin position="9"/>
        <end position="11"/>
    </location>
    <ligand>
        <name>substrate</name>
    </ligand>
</feature>
<dbReference type="FunFam" id="3.20.20.70:FF:000020">
    <property type="entry name" value="Triosephosphate isomerase"/>
    <property type="match status" value="1"/>
</dbReference>
<evidence type="ECO:0000256" key="10">
    <source>
        <dbReference type="ARBA" id="ARBA00023235"/>
    </source>
</evidence>
<evidence type="ECO:0000256" key="5">
    <source>
        <dbReference type="ARBA" id="ARBA00011940"/>
    </source>
</evidence>
<name>A0A7T0C3V5_9BACT</name>
<evidence type="ECO:0000256" key="6">
    <source>
        <dbReference type="ARBA" id="ARBA00019397"/>
    </source>
</evidence>
<comment type="pathway">
    <text evidence="2 12 13">Carbohydrate biosynthesis; gluconeogenesis.</text>
</comment>
<evidence type="ECO:0000256" key="2">
    <source>
        <dbReference type="ARBA" id="ARBA00004742"/>
    </source>
</evidence>
<comment type="catalytic activity">
    <reaction evidence="1 12 13">
        <text>D-glyceraldehyde 3-phosphate = dihydroxyacetone phosphate</text>
        <dbReference type="Rhea" id="RHEA:18585"/>
        <dbReference type="ChEBI" id="CHEBI:57642"/>
        <dbReference type="ChEBI" id="CHEBI:59776"/>
        <dbReference type="EC" id="5.3.1.1"/>
    </reaction>
</comment>
<dbReference type="NCBIfam" id="TIGR00419">
    <property type="entry name" value="tim"/>
    <property type="match status" value="1"/>
</dbReference>
<protein>
    <recommendedName>
        <fullName evidence="6 12">Triosephosphate isomerase</fullName>
        <shortName evidence="12">TIM</shortName>
        <shortName evidence="12">TPI</shortName>
        <ecNumber evidence="5 12">5.3.1.1</ecNumber>
    </recommendedName>
    <alternativeName>
        <fullName evidence="12">Triose-phosphate isomerase</fullName>
    </alternativeName>
</protein>
<comment type="pathway">
    <text evidence="12 13">Carbohydrate degradation; glycolysis; D-glyceraldehyde 3-phosphate from glycerone phosphate: step 1/1.</text>
</comment>
<evidence type="ECO:0000256" key="11">
    <source>
        <dbReference type="ARBA" id="ARBA00055680"/>
    </source>
</evidence>
<gene>
    <name evidence="12" type="primary">tpiA</name>
    <name evidence="14" type="ORF">G3M78_12020</name>
</gene>
<dbReference type="InterPro" id="IPR000652">
    <property type="entry name" value="Triosephosphate_isomerase"/>
</dbReference>
<dbReference type="KEGG" id="nva:G3M78_12020"/>
<dbReference type="GO" id="GO:0046166">
    <property type="term" value="P:glyceraldehyde-3-phosphate biosynthetic process"/>
    <property type="evidence" value="ECO:0007669"/>
    <property type="project" value="TreeGrafter"/>
</dbReference>
<keyword evidence="9 12" id="KW-0324">Glycolysis</keyword>
<comment type="function">
    <text evidence="11 12">Involved in the gluconeogenesis. Catalyzes stereospecifically the conversion of dihydroxyacetone phosphate (DHAP) to D-glyceraldehyde-3-phosphate (G3P).</text>
</comment>
<sequence length="249" mass="26394">MSAPVIVGNWKMNKGDASAVAFVALLQKRLKNSKVEVVLAPPFTVLNAMHGELEQGGAIKLAGQNLYWQEAGAFTGEISGKMLKEAGCDYVILGHSERRQLFNEDDASVNKRVHSALAAGLKPIVCVGETLAQRDSGATQAVVEEQLSGSLSGLDATALDRILIAYEPVWAIGTGKNASPDQAQQIHRLIREWLLQRFGSNASTSILYGGSVNPGNSRSILSQDDIDGALVGGASLDIDSFCDIIDSAS</sequence>
<dbReference type="PANTHER" id="PTHR21139:SF42">
    <property type="entry name" value="TRIOSEPHOSPHATE ISOMERASE"/>
    <property type="match status" value="1"/>
</dbReference>
<dbReference type="GO" id="GO:0006096">
    <property type="term" value="P:glycolytic process"/>
    <property type="evidence" value="ECO:0007669"/>
    <property type="project" value="UniProtKB-UniRule"/>
</dbReference>
<dbReference type="InterPro" id="IPR022896">
    <property type="entry name" value="TrioseP_Isoase_bac/euk"/>
</dbReference>
<evidence type="ECO:0000256" key="8">
    <source>
        <dbReference type="ARBA" id="ARBA00022490"/>
    </source>
</evidence>
<dbReference type="InterPro" id="IPR013785">
    <property type="entry name" value="Aldolase_TIM"/>
</dbReference>
<dbReference type="GO" id="GO:0006094">
    <property type="term" value="P:gluconeogenesis"/>
    <property type="evidence" value="ECO:0007669"/>
    <property type="project" value="UniProtKB-UniRule"/>
</dbReference>
<dbReference type="Gene3D" id="3.20.20.70">
    <property type="entry name" value="Aldolase class I"/>
    <property type="match status" value="1"/>
</dbReference>
<keyword evidence="10 12" id="KW-0413">Isomerase</keyword>
<evidence type="ECO:0000256" key="13">
    <source>
        <dbReference type="RuleBase" id="RU363013"/>
    </source>
</evidence>
<dbReference type="PANTHER" id="PTHR21139">
    <property type="entry name" value="TRIOSEPHOSPHATE ISOMERASE"/>
    <property type="match status" value="1"/>
</dbReference>
<dbReference type="InterPro" id="IPR035990">
    <property type="entry name" value="TIM_sf"/>
</dbReference>
<comment type="subunit">
    <text evidence="4 12 13">Homodimer.</text>
</comment>
<accession>A0A7T0C3V5</accession>
<dbReference type="UniPathway" id="UPA00138"/>
<evidence type="ECO:0000313" key="15">
    <source>
        <dbReference type="Proteomes" id="UP000594464"/>
    </source>
</evidence>
<evidence type="ECO:0000256" key="12">
    <source>
        <dbReference type="HAMAP-Rule" id="MF_00147"/>
    </source>
</evidence>
<dbReference type="SUPFAM" id="SSF51351">
    <property type="entry name" value="Triosephosphate isomerase (TIM)"/>
    <property type="match status" value="1"/>
</dbReference>
<keyword evidence="7 12" id="KW-0312">Gluconeogenesis</keyword>
<feature type="active site" description="Electrophile" evidence="12">
    <location>
        <position position="95"/>
    </location>
</feature>
<dbReference type="InterPro" id="IPR020861">
    <property type="entry name" value="Triosephosphate_isomerase_AS"/>
</dbReference>
<dbReference type="CDD" id="cd00311">
    <property type="entry name" value="TIM"/>
    <property type="match status" value="1"/>
</dbReference>
<dbReference type="PROSITE" id="PS51440">
    <property type="entry name" value="TIM_2"/>
    <property type="match status" value="1"/>
</dbReference>
<reference evidence="15" key="1">
    <citation type="submission" date="2020-02" db="EMBL/GenBank/DDBJ databases">
        <title>Genomic and physiological characterization of two novel Nitrospinaceae genera.</title>
        <authorList>
            <person name="Mueller A.J."/>
            <person name="Jung M.-Y."/>
            <person name="Strachan C.R."/>
            <person name="Herbold C.W."/>
            <person name="Kirkegaard R.H."/>
            <person name="Daims H."/>
        </authorList>
    </citation>
    <scope>NUCLEOTIDE SEQUENCE [LARGE SCALE GENOMIC DNA]</scope>
</reference>
<feature type="binding site" evidence="12">
    <location>
        <position position="211"/>
    </location>
    <ligand>
        <name>substrate</name>
    </ligand>
</feature>
<dbReference type="EC" id="5.3.1.1" evidence="5 12"/>
<dbReference type="UniPathway" id="UPA00109">
    <property type="reaction ID" value="UER00189"/>
</dbReference>
<dbReference type="GO" id="GO:0005829">
    <property type="term" value="C:cytosol"/>
    <property type="evidence" value="ECO:0007669"/>
    <property type="project" value="TreeGrafter"/>
</dbReference>
<dbReference type="GO" id="GO:0004807">
    <property type="term" value="F:triose-phosphate isomerase activity"/>
    <property type="evidence" value="ECO:0007669"/>
    <property type="project" value="UniProtKB-UniRule"/>
</dbReference>
<dbReference type="Pfam" id="PF00121">
    <property type="entry name" value="TIM"/>
    <property type="match status" value="1"/>
</dbReference>
<feature type="binding site" evidence="12">
    <location>
        <begin position="232"/>
        <end position="233"/>
    </location>
    <ligand>
        <name>substrate</name>
    </ligand>
</feature>
<dbReference type="EMBL" id="CP048620">
    <property type="protein sequence ID" value="QPJ66077.1"/>
    <property type="molecule type" value="Genomic_DNA"/>
</dbReference>
<comment type="similarity">
    <text evidence="3 12 13">Belongs to the triosephosphate isomerase family.</text>
</comment>
<evidence type="ECO:0000256" key="3">
    <source>
        <dbReference type="ARBA" id="ARBA00007422"/>
    </source>
</evidence>
<dbReference type="GO" id="GO:0019563">
    <property type="term" value="P:glycerol catabolic process"/>
    <property type="evidence" value="ECO:0007669"/>
    <property type="project" value="TreeGrafter"/>
</dbReference>
<organism evidence="14 15">
    <name type="scientific">Candidatus Nitrohelix vancouverensis</name>
    <dbReference type="NCBI Taxonomy" id="2705534"/>
    <lineage>
        <taxon>Bacteria</taxon>
        <taxon>Pseudomonadati</taxon>
        <taxon>Nitrospinota/Tectimicrobiota group</taxon>
        <taxon>Nitrospinota</taxon>
        <taxon>Nitrospinia</taxon>
        <taxon>Nitrospinales</taxon>
        <taxon>Nitrospinaceae</taxon>
        <taxon>Candidatus Nitrohelix</taxon>
    </lineage>
</organism>
<evidence type="ECO:0000256" key="4">
    <source>
        <dbReference type="ARBA" id="ARBA00011738"/>
    </source>
</evidence>
<dbReference type="Proteomes" id="UP000594464">
    <property type="component" value="Chromosome"/>
</dbReference>
<dbReference type="PROSITE" id="PS00171">
    <property type="entry name" value="TIM_1"/>
    <property type="match status" value="1"/>
</dbReference>